<gene>
    <name evidence="4" type="primary">FG09438.1</name>
</gene>
<dbReference type="Gene3D" id="3.30.1320.10">
    <property type="match status" value="1"/>
</dbReference>
<reference evidence="4" key="2">
    <citation type="journal article" date="2010" name="Nature">
        <title>Comparative genomics reveals mobile pathogenicity chromosomes in Fusarium.</title>
        <authorList>
            <person name="Ma L.J."/>
            <person name="van der Does H.C."/>
            <person name="Borkovich K.A."/>
            <person name="Coleman J.J."/>
            <person name="Daboussi M.J."/>
            <person name="Di Pietro A."/>
            <person name="Dufresne M."/>
            <person name="Freitag M."/>
            <person name="Grabherr M."/>
            <person name="Henrissat B."/>
            <person name="Houterman P.M."/>
            <person name="Kang S."/>
            <person name="Shim W.B."/>
            <person name="Woloshuk C."/>
            <person name="Xie X."/>
            <person name="Xu J.R."/>
            <person name="Antoniw J."/>
            <person name="Baker S.E."/>
            <person name="Bluhm B.H."/>
            <person name="Breakspear A."/>
            <person name="Brown D.W."/>
            <person name="Butchko R.A."/>
            <person name="Chapman S."/>
            <person name="Coulson R."/>
            <person name="Coutinho P.M."/>
            <person name="Danchin E.G."/>
            <person name="Diener A."/>
            <person name="Gale L.R."/>
            <person name="Gardiner D.M."/>
            <person name="Goff S."/>
            <person name="Hammond-Kosack K.E."/>
            <person name="Hilburn K."/>
            <person name="Hua-Van A."/>
            <person name="Jonkers W."/>
            <person name="Kazan K."/>
            <person name="Kodira C.D."/>
            <person name="Koehrsen M."/>
            <person name="Kumar L."/>
            <person name="Lee Y.H."/>
            <person name="Li L."/>
            <person name="Manners J.M."/>
            <person name="Miranda-Saavedra D."/>
            <person name="Mukherjee M."/>
            <person name="Park G."/>
            <person name="Park J."/>
            <person name="Park S.Y."/>
            <person name="Proctor R.H."/>
            <person name="Regev A."/>
            <person name="Ruiz-Roldan M.C."/>
            <person name="Sain D."/>
            <person name="Sakthikumar S."/>
            <person name="Sykes S."/>
            <person name="Schwartz D.C."/>
            <person name="Turgeon B.G."/>
            <person name="Wapinski I."/>
            <person name="Yoder O."/>
            <person name="Young S."/>
            <person name="Zeng Q."/>
            <person name="Zhou S."/>
            <person name="Galagan J."/>
            <person name="Cuomo C.A."/>
            <person name="Kistler H.C."/>
            <person name="Rep M."/>
        </authorList>
    </citation>
    <scope>GENOME REANNOTATION</scope>
    <source>
        <strain evidence="4">PH-1 / ATCC MYA-4620 / FGSC 9075 / NRRL 31084</strain>
    </source>
</reference>
<evidence type="ECO:0000256" key="2">
    <source>
        <dbReference type="ARBA" id="ARBA00022980"/>
    </source>
</evidence>
<dbReference type="PROSITE" id="PS00732">
    <property type="entry name" value="RIBOSOMAL_S16"/>
    <property type="match status" value="1"/>
</dbReference>
<dbReference type="PANTHER" id="PTHR12919:SF20">
    <property type="entry name" value="SMALL RIBOSOMAL SUBUNIT PROTEIN BS16M"/>
    <property type="match status" value="1"/>
</dbReference>
<evidence type="ECO:0000256" key="1">
    <source>
        <dbReference type="ARBA" id="ARBA00006668"/>
    </source>
</evidence>
<sequence length="128" mass="14600">MLSIVVVNSPHIAAMVVKIRLARFGRRNQPFYNIVVAHARTARNSRPLEVIGTYDPIPKTDPYDDSGKLHKDIQLDRARARYWIGVGAQPTDTAWRLLSMLNILPKKEFGPKKDEIKGVVQKDQIQIR</sequence>
<dbReference type="HAMAP" id="MF_00385">
    <property type="entry name" value="Ribosomal_bS16"/>
    <property type="match status" value="1"/>
</dbReference>
<dbReference type="SUPFAM" id="SSF54565">
    <property type="entry name" value="Ribosomal protein S16"/>
    <property type="match status" value="1"/>
</dbReference>
<reference evidence="4" key="1">
    <citation type="journal article" date="2007" name="Science">
        <title>The Fusarium graminearum genome reveals a link between localized polymorphism and pathogen specialization.</title>
        <authorList>
            <person name="Cuomo C.A."/>
            <person name="Gueldener U."/>
            <person name="Xu J.-R."/>
            <person name="Trail F."/>
            <person name="Turgeon B.G."/>
            <person name="Di Pietro A."/>
            <person name="Walton J.D."/>
            <person name="Ma L.-J."/>
            <person name="Baker S.E."/>
            <person name="Rep M."/>
            <person name="Adam G."/>
            <person name="Antoniw J."/>
            <person name="Baldwin T."/>
            <person name="Calvo S.E."/>
            <person name="Chang Y.-L."/>
            <person name="DeCaprio D."/>
            <person name="Gale L.R."/>
            <person name="Gnerre S."/>
            <person name="Goswami R.S."/>
            <person name="Hammond-Kosack K."/>
            <person name="Harris L.J."/>
            <person name="Hilburn K."/>
            <person name="Kennell J.C."/>
            <person name="Kroken S."/>
            <person name="Magnuson J.K."/>
            <person name="Mannhaupt G."/>
            <person name="Mauceli E.W."/>
            <person name="Mewes H.-W."/>
            <person name="Mitterbauer R."/>
            <person name="Muehlbauer G."/>
            <person name="Muensterkoetter M."/>
            <person name="Nelson D."/>
            <person name="O'Donnell K."/>
            <person name="Ouellet T."/>
            <person name="Qi W."/>
            <person name="Quesneville H."/>
            <person name="Roncero M.I.G."/>
            <person name="Seong K.-Y."/>
            <person name="Tetko I.V."/>
            <person name="Urban M."/>
            <person name="Waalwijk C."/>
            <person name="Ward T.J."/>
            <person name="Yao J."/>
            <person name="Birren B.W."/>
            <person name="Kistler H.C."/>
        </authorList>
    </citation>
    <scope>NUCLEOTIDE SEQUENCE [LARGE SCALE GENOMIC DNA]</scope>
    <source>
        <strain evidence="4">PH-1 / ATCC MYA-4620 / FGSC 9075 / NRRL 31084</strain>
    </source>
</reference>
<evidence type="ECO:0000313" key="4">
    <source>
        <dbReference type="EnsemblFungi" id="CEF83483"/>
    </source>
</evidence>
<keyword evidence="3" id="KW-0687">Ribonucleoprotein</keyword>
<organism evidence="4">
    <name type="scientific">Gibberella zeae (strain ATCC MYA-4620 / CBS 123657 / FGSC 9075 / NRRL 31084 / PH-1)</name>
    <name type="common">Wheat head blight fungus</name>
    <name type="synonym">Fusarium graminearum</name>
    <dbReference type="NCBI Taxonomy" id="229533"/>
    <lineage>
        <taxon>Eukaryota</taxon>
        <taxon>Fungi</taxon>
        <taxon>Dikarya</taxon>
        <taxon>Ascomycota</taxon>
        <taxon>Pezizomycotina</taxon>
        <taxon>Sordariomycetes</taxon>
        <taxon>Hypocreomycetidae</taxon>
        <taxon>Hypocreales</taxon>
        <taxon>Nectriaceae</taxon>
        <taxon>Fusarium</taxon>
    </lineage>
</organism>
<proteinExistence type="inferred from homology"/>
<protein>
    <recommendedName>
        <fullName evidence="5">Ribosomal protein S16, mitochondrial</fullName>
    </recommendedName>
</protein>
<dbReference type="InterPro" id="IPR020592">
    <property type="entry name" value="Ribosomal_bS16_CS"/>
</dbReference>
<dbReference type="Pfam" id="PF00886">
    <property type="entry name" value="Ribosomal_S16"/>
    <property type="match status" value="1"/>
</dbReference>
<dbReference type="EMBL" id="HG970335">
    <property type="status" value="NOT_ANNOTATED_CDS"/>
    <property type="molecule type" value="Genomic_DNA"/>
</dbReference>
<accession>A0A0E0SAM0</accession>
<dbReference type="NCBIfam" id="TIGR00002">
    <property type="entry name" value="S16"/>
    <property type="match status" value="1"/>
</dbReference>
<name>A0A098DRK3_GIBZE</name>
<dbReference type="PANTHER" id="PTHR12919">
    <property type="entry name" value="30S RIBOSOMAL PROTEIN S16"/>
    <property type="match status" value="1"/>
</dbReference>
<dbReference type="EnsemblFungi" id="CEF83483">
    <property type="protein sequence ID" value="CEF83483"/>
    <property type="gene ID" value="FGRRES_09438_M"/>
</dbReference>
<keyword evidence="2" id="KW-0689">Ribosomal protein</keyword>
<evidence type="ECO:0000256" key="3">
    <source>
        <dbReference type="ARBA" id="ARBA00023274"/>
    </source>
</evidence>
<comment type="similarity">
    <text evidence="1">Belongs to the bacterial ribosomal protein bS16 family.</text>
</comment>
<accession>A0A098DRK3</accession>
<dbReference type="AlphaFoldDB" id="A0A098DRK3"/>
<evidence type="ECO:0008006" key="5">
    <source>
        <dbReference type="Google" id="ProtNLM"/>
    </source>
</evidence>
<reference evidence="4" key="3">
    <citation type="submission" date="2017-01" db="UniProtKB">
        <authorList>
            <consortium name="EnsemblFungi"/>
        </authorList>
    </citation>
    <scope>IDENTIFICATION</scope>
    <source>
        <strain evidence="4">PH-1 / ATCC MYA-4620 / FGSC 9075 / NRRL 31084</strain>
    </source>
</reference>
<dbReference type="GO" id="GO:0005763">
    <property type="term" value="C:mitochondrial small ribosomal subunit"/>
    <property type="evidence" value="ECO:0007669"/>
    <property type="project" value="EnsemblFungi"/>
</dbReference>
<dbReference type="GO" id="GO:0032543">
    <property type="term" value="P:mitochondrial translation"/>
    <property type="evidence" value="ECO:0007669"/>
    <property type="project" value="TreeGrafter"/>
</dbReference>
<dbReference type="InterPro" id="IPR000307">
    <property type="entry name" value="Ribosomal_bS16"/>
</dbReference>
<dbReference type="InterPro" id="IPR023803">
    <property type="entry name" value="Ribosomal_bS16_dom_sf"/>
</dbReference>
<dbReference type="GO" id="GO:0003735">
    <property type="term" value="F:structural constituent of ribosome"/>
    <property type="evidence" value="ECO:0007669"/>
    <property type="project" value="EnsemblFungi"/>
</dbReference>